<dbReference type="InterPro" id="IPR019734">
    <property type="entry name" value="TPR_rpt"/>
</dbReference>
<evidence type="ECO:0000256" key="1">
    <source>
        <dbReference type="SAM" id="SignalP"/>
    </source>
</evidence>
<organism evidence="3 4">
    <name type="scientific">Pegethrix bostrychoides GSE-TBD4-15B</name>
    <dbReference type="NCBI Taxonomy" id="2839662"/>
    <lineage>
        <taxon>Bacteria</taxon>
        <taxon>Bacillati</taxon>
        <taxon>Cyanobacteriota</taxon>
        <taxon>Cyanophyceae</taxon>
        <taxon>Oculatellales</taxon>
        <taxon>Oculatellaceae</taxon>
        <taxon>Pegethrix</taxon>
    </lineage>
</organism>
<dbReference type="InterPro" id="IPR011990">
    <property type="entry name" value="TPR-like_helical_dom_sf"/>
</dbReference>
<dbReference type="InterPro" id="IPR024983">
    <property type="entry name" value="CHAT_dom"/>
</dbReference>
<dbReference type="Proteomes" id="UP000707356">
    <property type="component" value="Unassembled WGS sequence"/>
</dbReference>
<evidence type="ECO:0000313" key="3">
    <source>
        <dbReference type="EMBL" id="MBW4467541.1"/>
    </source>
</evidence>
<protein>
    <submittedName>
        <fullName evidence="3">CHAT domain-containing protein</fullName>
    </submittedName>
</protein>
<comment type="caution">
    <text evidence="3">The sequence shown here is derived from an EMBL/GenBank/DDBJ whole genome shotgun (WGS) entry which is preliminary data.</text>
</comment>
<dbReference type="Pfam" id="PF12770">
    <property type="entry name" value="CHAT"/>
    <property type="match status" value="1"/>
</dbReference>
<name>A0A951PDE0_9CYAN</name>
<accession>A0A951PDE0</accession>
<dbReference type="Gene3D" id="1.25.40.10">
    <property type="entry name" value="Tetratricopeptide repeat domain"/>
    <property type="match status" value="2"/>
</dbReference>
<reference evidence="3" key="2">
    <citation type="journal article" date="2022" name="Microbiol. Resour. Announc.">
        <title>Metagenome Sequencing to Explore Phylogenomics of Terrestrial Cyanobacteria.</title>
        <authorList>
            <person name="Ward R.D."/>
            <person name="Stajich J.E."/>
            <person name="Johansen J.R."/>
            <person name="Huntemann M."/>
            <person name="Clum A."/>
            <person name="Foster B."/>
            <person name="Foster B."/>
            <person name="Roux S."/>
            <person name="Palaniappan K."/>
            <person name="Varghese N."/>
            <person name="Mukherjee S."/>
            <person name="Reddy T.B.K."/>
            <person name="Daum C."/>
            <person name="Copeland A."/>
            <person name="Chen I.A."/>
            <person name="Ivanova N.N."/>
            <person name="Kyrpides N.C."/>
            <person name="Shapiro N."/>
            <person name="Eloe-Fadrosh E.A."/>
            <person name="Pietrasiak N."/>
        </authorList>
    </citation>
    <scope>NUCLEOTIDE SEQUENCE</scope>
    <source>
        <strain evidence="3">GSE-TBD4-15B</strain>
    </source>
</reference>
<dbReference type="AlphaFoldDB" id="A0A951PDE0"/>
<feature type="chain" id="PRO_5037900739" evidence="1">
    <location>
        <begin position="31"/>
        <end position="865"/>
    </location>
</feature>
<feature type="signal peptide" evidence="1">
    <location>
        <begin position="1"/>
        <end position="30"/>
    </location>
</feature>
<reference evidence="3" key="1">
    <citation type="submission" date="2021-05" db="EMBL/GenBank/DDBJ databases">
        <authorList>
            <person name="Pietrasiak N."/>
            <person name="Ward R."/>
            <person name="Stajich J.E."/>
            <person name="Kurbessoian T."/>
        </authorList>
    </citation>
    <scope>NUCLEOTIDE SEQUENCE</scope>
    <source>
        <strain evidence="3">GSE-TBD4-15B</strain>
    </source>
</reference>
<evidence type="ECO:0000313" key="4">
    <source>
        <dbReference type="Proteomes" id="UP000707356"/>
    </source>
</evidence>
<dbReference type="EMBL" id="JAHHHV010000077">
    <property type="protein sequence ID" value="MBW4467541.1"/>
    <property type="molecule type" value="Genomic_DNA"/>
</dbReference>
<dbReference type="PANTHER" id="PTHR10098:SF112">
    <property type="entry name" value="SLR0380 PROTEIN"/>
    <property type="match status" value="1"/>
</dbReference>
<dbReference type="SUPFAM" id="SSF48452">
    <property type="entry name" value="TPR-like"/>
    <property type="match status" value="1"/>
</dbReference>
<sequence length="865" mass="94539">MKLKSWRYILIALLAVGFCLLQLAAHPAKAQRDPAQILYESGNFEAAIELLQREIQQGDPSQQAAAWANLAAIYQQLGRWPAANQAISTSLMLAADLPAANLPAANLSVRAQVLDVQAQLQLVQGQAEAALVSWQQSATLYQQQGNLSGMQQSQFNQAQALEALGLYRRAVTLLRELNDQLQPDQPLDQPLKVNVLRSLGEALQVAGDLSQSRQMLELALKLSADPASTAATQLSLGNLTQLEASRALSLSNLTPDEALQVLAAPPPATLAAAALQQHQVAAANQFVQQMNLALSLYRQAAQQAPVAAQSQLNQINLLIILQRDTEATALANALAPQLAALLPNHRSLSQQIKLALAEIQLKTGSPAARLTGVAHQAAALNDWRNQSFALGSLGQFYEQQAAIQVTQQALILAQSIQAADLAYRWQWQLGRLLKQQGDRAGAIAAYSEAVQSLQSLRSDLVAINREVQFSIQSQVEPVYRELADLLLDGDSPPSQAQLDQARQVIEGLQVAELDNFFREACLETELEIDQVIDRAQLSAAVFYTIVLPDRLEVILKLPQQELQHYSSVVDRPTLETTIDELLNELKLPYISQRSRALSQQVYRWLLAPATEALAPKPPISTLVFVLDGSLRRLPLSALFDGQQFLIEKYSVAVAPGLRLADPKPLRYDNLLIAGLSEARDNFAPLSFVAQEIQQIEAEIPAKVLFNQSFTQANFQKQVSQSDYAIVHIATHGQFSSNAADTFILAWDRPINVSELDQLLRGEATSPQRIELLVLSACQTAVGDRRAALGMAGMAIRAGASSTIASLWNLQDDSGAALMEQFYQVLSQNQVSKAEALRQAQLAILRDPQYGAPRFWASYLLLGSWL</sequence>
<dbReference type="PANTHER" id="PTHR10098">
    <property type="entry name" value="RAPSYN-RELATED"/>
    <property type="match status" value="1"/>
</dbReference>
<feature type="domain" description="CHAT" evidence="2">
    <location>
        <begin position="596"/>
        <end position="863"/>
    </location>
</feature>
<evidence type="ECO:0000259" key="2">
    <source>
        <dbReference type="Pfam" id="PF12770"/>
    </source>
</evidence>
<proteinExistence type="predicted"/>
<keyword evidence="1" id="KW-0732">Signal</keyword>
<gene>
    <name evidence="3" type="ORF">KME07_19110</name>
</gene>
<dbReference type="SMART" id="SM00028">
    <property type="entry name" value="TPR"/>
    <property type="match status" value="4"/>
</dbReference>